<dbReference type="EMBL" id="SLWY01000005">
    <property type="protein sequence ID" value="TCO82352.1"/>
    <property type="molecule type" value="Genomic_DNA"/>
</dbReference>
<feature type="domain" description="Zorya protein ZorC EH" evidence="2">
    <location>
        <begin position="32"/>
        <end position="446"/>
    </location>
</feature>
<organism evidence="3 4">
    <name type="scientific">Plasticicumulans lactativorans</name>
    <dbReference type="NCBI Taxonomy" id="1133106"/>
    <lineage>
        <taxon>Bacteria</taxon>
        <taxon>Pseudomonadati</taxon>
        <taxon>Pseudomonadota</taxon>
        <taxon>Gammaproteobacteria</taxon>
        <taxon>Candidatus Competibacteraceae</taxon>
        <taxon>Plasticicumulans</taxon>
    </lineage>
</organism>
<gene>
    <name evidence="3" type="ORF">EV699_105142</name>
</gene>
<comment type="caution">
    <text evidence="3">The sequence shown here is derived from an EMBL/GenBank/DDBJ whole genome shotgun (WGS) entry which is preliminary data.</text>
</comment>
<evidence type="ECO:0000313" key="4">
    <source>
        <dbReference type="Proteomes" id="UP000295765"/>
    </source>
</evidence>
<name>A0A4R2L8H1_9GAMM</name>
<dbReference type="Pfam" id="PF15611">
    <property type="entry name" value="EH_Signature"/>
    <property type="match status" value="1"/>
</dbReference>
<proteinExistence type="predicted"/>
<accession>A0A4R2L8H1</accession>
<dbReference type="Proteomes" id="UP000295765">
    <property type="component" value="Unassembled WGS sequence"/>
</dbReference>
<protein>
    <submittedName>
        <fullName evidence="3">EH signature protein</fullName>
    </submittedName>
</protein>
<feature type="region of interest" description="Disordered" evidence="1">
    <location>
        <begin position="463"/>
        <end position="503"/>
    </location>
</feature>
<dbReference type="AlphaFoldDB" id="A0A4R2L8H1"/>
<dbReference type="RefSeq" id="WP_132539711.1">
    <property type="nucleotide sequence ID" value="NZ_SLWY01000005.1"/>
</dbReference>
<evidence type="ECO:0000256" key="1">
    <source>
        <dbReference type="SAM" id="MobiDB-lite"/>
    </source>
</evidence>
<reference evidence="3 4" key="1">
    <citation type="submission" date="2019-03" db="EMBL/GenBank/DDBJ databases">
        <title>Genomic Encyclopedia of Type Strains, Phase IV (KMG-IV): sequencing the most valuable type-strain genomes for metagenomic binning, comparative biology and taxonomic classification.</title>
        <authorList>
            <person name="Goeker M."/>
        </authorList>
    </citation>
    <scope>NUCLEOTIDE SEQUENCE [LARGE SCALE GENOMIC DNA]</scope>
    <source>
        <strain evidence="3 4">DSM 25287</strain>
    </source>
</reference>
<keyword evidence="4" id="KW-1185">Reference proteome</keyword>
<evidence type="ECO:0000259" key="2">
    <source>
        <dbReference type="Pfam" id="PF15611"/>
    </source>
</evidence>
<dbReference type="InterPro" id="IPR028943">
    <property type="entry name" value="ZorC_EH_Signature_dom"/>
</dbReference>
<dbReference type="OrthoDB" id="7529224at2"/>
<evidence type="ECO:0000313" key="3">
    <source>
        <dbReference type="EMBL" id="TCO82352.1"/>
    </source>
</evidence>
<sequence length="570" mass="64634">MSVELMLERLTRQLHHRLKSIEARQPIFVNLQPLQQAVAEISERVGGDNSPAQHRDRLAEALNLLRTRGPEVALRSHVRYVCWALCEPAGTPSRRVLDEQHLLPNTLAVLREAYGDALLRPNVWRGLLDAYLRFAPPAGQSIGRDNWLQLRTLLADTLDPLYARARFRPTWLERLHEHANLLGDEPCTRYGAAALDATDPVLAQLRTDLQIPETSWFWSELLLAQVRVVTARDDAGFLAHLDVLLSRVTERPAIRDHGLAALLERYAASGRRAQVHAVLRDTVSDAWGSPHLERNTRWALTTPDAHQMVRTWLVVDALETFFMLLQEDRAADTRRLEFWLRYKSSIDLFHFCLNSQTYHSQSLDYKKFRSKYHELISLFRDASTSGNAFIFRINGYYVVEFGGIGATYIYPENNIPFSLNMRKLSTDQLKDKSKIVARLIHNGAWEHGFAYDLQKLGIVPDKERRTSHPVGSPSGRSGAGANQIQTGQPGPASGKNVDTISSRNPDQNQVVLWSVADVIAHAQAKAIGIEDNRNKGGALWVAHDRFTDSFAEQLARLGFKYVQNRGWWKK</sequence>